<reference evidence="2 3" key="1">
    <citation type="journal article" date="2014" name="BMC Genomics">
        <title>Comparison of environmental and isolate Sulfobacillus genomes reveals diverse carbon, sulfur, nitrogen, and hydrogen metabolisms.</title>
        <authorList>
            <person name="Justice N.B."/>
            <person name="Norman A."/>
            <person name="Brown C.T."/>
            <person name="Singh A."/>
            <person name="Thomas B.C."/>
            <person name="Banfield J.F."/>
        </authorList>
    </citation>
    <scope>NUCLEOTIDE SEQUENCE [LARGE SCALE GENOMIC DNA]</scope>
    <source>
        <strain evidence="2">AMDSBA5</strain>
    </source>
</reference>
<feature type="transmembrane region" description="Helical" evidence="1">
    <location>
        <begin position="496"/>
        <end position="516"/>
    </location>
</feature>
<organism evidence="2 3">
    <name type="scientific">Sulfobacillus thermosulfidooxidans</name>
    <dbReference type="NCBI Taxonomy" id="28034"/>
    <lineage>
        <taxon>Bacteria</taxon>
        <taxon>Bacillati</taxon>
        <taxon>Bacillota</taxon>
        <taxon>Clostridia</taxon>
        <taxon>Eubacteriales</taxon>
        <taxon>Clostridiales Family XVII. Incertae Sedis</taxon>
        <taxon>Sulfobacillus</taxon>
    </lineage>
</organism>
<dbReference type="EMBL" id="PXYX01000013">
    <property type="protein sequence ID" value="PSR27382.1"/>
    <property type="molecule type" value="Genomic_DNA"/>
</dbReference>
<feature type="transmembrane region" description="Helical" evidence="1">
    <location>
        <begin position="265"/>
        <end position="287"/>
    </location>
</feature>
<sequence>MKDFMILRVLDRFGPMLDAMGYEYPKLRQILQVQLIMDTRRPATVLASRKGMTTTSENNGFLMALWMYGLMGILIVPLVTIGHEYLIEMTLFFAILMFFVMTSMISDFSTVLLDVRDRAILMTKPVNPQTVGLARVIHISLYLLLLTGTVAGPSLIGTIIAHGLAFGGIFLVSLILIDLLIVALTAFVYLFFLRLFDGERLKDVINYVQIGLSIGMVLGYQVVGHVFQLTKVRMVFHPALWQIILPPLWFGAVFAWLFGHGSGPIIGILAIMALVIPLILFAIYLWSLPSFERHLQKLAISSTQRIMPHHSLWKYIGRIVCPSLEERTVFDFVGLMMAKEREFKLKVYPALGFAIVLPFLLFINPATGTFHHWHSSDPYGYLTIYSSGVMIPSVLMMLRYSSQFRASWIFEAAPTTASQSIAKGTFKAAIVRLILPVFSIEAVIFVAVFGLRIWPDLLAAILALGAYALIVFRSVRFFLPFAEPYQLNQSMSRATIWLFLGLLLALAFLYFLFSLFTAGIPLYIGLLIGINVLLWRGSFARRHDQELSISNAAPI</sequence>
<evidence type="ECO:0000256" key="1">
    <source>
        <dbReference type="SAM" id="Phobius"/>
    </source>
</evidence>
<dbReference type="AlphaFoldDB" id="A0A2T2WYS6"/>
<feature type="transmembrane region" description="Helical" evidence="1">
    <location>
        <begin position="164"/>
        <end position="192"/>
    </location>
</feature>
<feature type="transmembrane region" description="Helical" evidence="1">
    <location>
        <begin position="522"/>
        <end position="539"/>
    </location>
</feature>
<feature type="transmembrane region" description="Helical" evidence="1">
    <location>
        <begin position="133"/>
        <end position="152"/>
    </location>
</feature>
<evidence type="ECO:0008006" key="4">
    <source>
        <dbReference type="Google" id="ProtNLM"/>
    </source>
</evidence>
<feature type="transmembrane region" description="Helical" evidence="1">
    <location>
        <begin position="60"/>
        <end position="79"/>
    </location>
</feature>
<accession>A0A2T2WYS6</accession>
<feature type="transmembrane region" description="Helical" evidence="1">
    <location>
        <begin position="91"/>
        <end position="113"/>
    </location>
</feature>
<protein>
    <recommendedName>
        <fullName evidence="4">ABC-2 type transport system permease protein</fullName>
    </recommendedName>
</protein>
<evidence type="ECO:0000313" key="2">
    <source>
        <dbReference type="EMBL" id="PSR27382.1"/>
    </source>
</evidence>
<keyword evidence="1" id="KW-1133">Transmembrane helix</keyword>
<gene>
    <name evidence="2" type="ORF">C7B47_08500</name>
</gene>
<proteinExistence type="predicted"/>
<feature type="transmembrane region" description="Helical" evidence="1">
    <location>
        <begin position="379"/>
        <end position="398"/>
    </location>
</feature>
<comment type="caution">
    <text evidence="2">The sequence shown here is derived from an EMBL/GenBank/DDBJ whole genome shotgun (WGS) entry which is preliminary data.</text>
</comment>
<evidence type="ECO:0000313" key="3">
    <source>
        <dbReference type="Proteomes" id="UP000242705"/>
    </source>
</evidence>
<keyword evidence="1" id="KW-0472">Membrane</keyword>
<feature type="transmembrane region" description="Helical" evidence="1">
    <location>
        <begin position="204"/>
        <end position="227"/>
    </location>
</feature>
<keyword evidence="1" id="KW-0812">Transmembrane</keyword>
<feature type="transmembrane region" description="Helical" evidence="1">
    <location>
        <begin position="239"/>
        <end position="259"/>
    </location>
</feature>
<name>A0A2T2WYS6_SULTH</name>
<feature type="transmembrane region" description="Helical" evidence="1">
    <location>
        <begin position="457"/>
        <end position="475"/>
    </location>
</feature>
<dbReference type="Proteomes" id="UP000242705">
    <property type="component" value="Unassembled WGS sequence"/>
</dbReference>
<feature type="transmembrane region" description="Helical" evidence="1">
    <location>
        <begin position="347"/>
        <end position="367"/>
    </location>
</feature>
<feature type="transmembrane region" description="Helical" evidence="1">
    <location>
        <begin position="429"/>
        <end position="451"/>
    </location>
</feature>